<dbReference type="Proteomes" id="UP000782901">
    <property type="component" value="Unassembled WGS sequence"/>
</dbReference>
<protein>
    <submittedName>
        <fullName evidence="1">Uncharacterized protein</fullName>
    </submittedName>
</protein>
<sequence>MRTVEEIKAELKKKQECLDALYLHQSIKGDKLPNGQSAFDYALKYNRSIKALKEELKQAEALPDDEVIAFARGTTYQSAKEKKREEDDCKKIREILGIDPPEGEDGVMSNDEVIAIAKGGW</sequence>
<accession>A0A943DW74</accession>
<gene>
    <name evidence="1" type="ORF">KHY35_08615</name>
</gene>
<evidence type="ECO:0000313" key="1">
    <source>
        <dbReference type="EMBL" id="MBS5410763.1"/>
    </source>
</evidence>
<dbReference type="AlphaFoldDB" id="A0A943DW74"/>
<reference evidence="1" key="1">
    <citation type="submission" date="2021-02" db="EMBL/GenBank/DDBJ databases">
        <title>Infant gut strain persistence is associated with maternal origin, phylogeny, and functional potential including surface adhesion and iron acquisition.</title>
        <authorList>
            <person name="Lou Y.C."/>
        </authorList>
    </citation>
    <scope>NUCLEOTIDE SEQUENCE</scope>
    <source>
        <strain evidence="1">L3_082_243G1_dasL3_082_243G1_maxbin2.maxbin.015s ta_sub</strain>
    </source>
</reference>
<organism evidence="1 2">
    <name type="scientific">Bacteroides thetaiotaomicron</name>
    <dbReference type="NCBI Taxonomy" id="818"/>
    <lineage>
        <taxon>Bacteria</taxon>
        <taxon>Pseudomonadati</taxon>
        <taxon>Bacteroidota</taxon>
        <taxon>Bacteroidia</taxon>
        <taxon>Bacteroidales</taxon>
        <taxon>Bacteroidaceae</taxon>
        <taxon>Bacteroides</taxon>
    </lineage>
</organism>
<proteinExistence type="predicted"/>
<comment type="caution">
    <text evidence="1">The sequence shown here is derived from an EMBL/GenBank/DDBJ whole genome shotgun (WGS) entry which is preliminary data.</text>
</comment>
<evidence type="ECO:0000313" key="2">
    <source>
        <dbReference type="Proteomes" id="UP000782901"/>
    </source>
</evidence>
<dbReference type="EMBL" id="JAGZEE010000010">
    <property type="protein sequence ID" value="MBS5410763.1"/>
    <property type="molecule type" value="Genomic_DNA"/>
</dbReference>
<name>A0A943DW74_BACT4</name>